<dbReference type="Proteomes" id="UP001139035">
    <property type="component" value="Unassembled WGS sequence"/>
</dbReference>
<dbReference type="SUPFAM" id="SSF143120">
    <property type="entry name" value="YefM-like"/>
    <property type="match status" value="1"/>
</dbReference>
<dbReference type="InterPro" id="IPR036165">
    <property type="entry name" value="YefM-like_sf"/>
</dbReference>
<proteinExistence type="inferred from homology"/>
<evidence type="ECO:0000256" key="1">
    <source>
        <dbReference type="ARBA" id="ARBA00009981"/>
    </source>
</evidence>
<dbReference type="EMBL" id="JAJUWU010000010">
    <property type="protein sequence ID" value="MCE7028629.1"/>
    <property type="molecule type" value="Genomic_DNA"/>
</dbReference>
<comment type="caution">
    <text evidence="2">The sequence shown here is derived from an EMBL/GenBank/DDBJ whole genome shotgun (WGS) entry which is preliminary data.</text>
</comment>
<gene>
    <name evidence="2" type="ORF">LZD57_11575</name>
</gene>
<dbReference type="AlphaFoldDB" id="A0A9X1T587"/>
<evidence type="ECO:0000313" key="3">
    <source>
        <dbReference type="Proteomes" id="UP001139035"/>
    </source>
</evidence>
<evidence type="ECO:0000313" key="2">
    <source>
        <dbReference type="EMBL" id="MCE7028629.1"/>
    </source>
</evidence>
<comment type="similarity">
    <text evidence="1">Belongs to the phD/YefM antitoxin family.</text>
</comment>
<organism evidence="2 3">
    <name type="scientific">Jiella avicenniae</name>
    <dbReference type="NCBI Taxonomy" id="2907202"/>
    <lineage>
        <taxon>Bacteria</taxon>
        <taxon>Pseudomonadati</taxon>
        <taxon>Pseudomonadota</taxon>
        <taxon>Alphaproteobacteria</taxon>
        <taxon>Hyphomicrobiales</taxon>
        <taxon>Aurantimonadaceae</taxon>
        <taxon>Jiella</taxon>
    </lineage>
</organism>
<sequence length="93" mass="10648">MEVIMKAQTVTASEVQRQFGRVHDMAMKEPVAITNHGRSTSYLVSADLFEQMLLCYRRASFVGDLSDDDMRQILEAKVPEEHNWEPDEVSYAP</sequence>
<keyword evidence="3" id="KW-1185">Reference proteome</keyword>
<protein>
    <submittedName>
        <fullName evidence="2">Type II toxin-antitoxin system Phd/YefM family antitoxin</fullName>
    </submittedName>
</protein>
<reference evidence="2" key="1">
    <citation type="submission" date="2022-01" db="EMBL/GenBank/DDBJ databases">
        <title>Jiella avicenniae sp. nov., a novel endophytic bacterium isolated from bark of Avicennia marina.</title>
        <authorList>
            <person name="Tuo L."/>
        </authorList>
    </citation>
    <scope>NUCLEOTIDE SEQUENCE</scope>
    <source>
        <strain evidence="2">CBK1P-4</strain>
    </source>
</reference>
<name>A0A9X1T587_9HYPH</name>
<dbReference type="Gene3D" id="3.40.1620.10">
    <property type="entry name" value="YefM-like domain"/>
    <property type="match status" value="1"/>
</dbReference>
<accession>A0A9X1T587</accession>